<dbReference type="EMBL" id="QEAN01000327">
    <property type="protein sequence ID" value="TPX40105.1"/>
    <property type="molecule type" value="Genomic_DNA"/>
</dbReference>
<gene>
    <name evidence="7" type="ORF">SeLEV6574_g02076</name>
    <name evidence="8" type="ORF">SeLEV6574_g02097</name>
    <name evidence="6" type="ORF">SeMB42_g06141</name>
</gene>
<feature type="region of interest" description="Disordered" evidence="3">
    <location>
        <begin position="929"/>
        <end position="1059"/>
    </location>
</feature>
<accession>A0A507CMN9</accession>
<feature type="transmembrane region" description="Helical" evidence="4">
    <location>
        <begin position="162"/>
        <end position="186"/>
    </location>
</feature>
<evidence type="ECO:0000313" key="9">
    <source>
        <dbReference type="Proteomes" id="UP000317494"/>
    </source>
</evidence>
<feature type="region of interest" description="Disordered" evidence="3">
    <location>
        <begin position="1127"/>
        <end position="1164"/>
    </location>
</feature>
<feature type="compositionally biased region" description="Polar residues" evidence="3">
    <location>
        <begin position="793"/>
        <end position="803"/>
    </location>
</feature>
<feature type="domain" description="ELYS-like" evidence="5">
    <location>
        <begin position="440"/>
        <end position="638"/>
    </location>
</feature>
<feature type="compositionally biased region" description="Low complexity" evidence="3">
    <location>
        <begin position="776"/>
        <end position="789"/>
    </location>
</feature>
<feature type="region of interest" description="Disordered" evidence="3">
    <location>
        <begin position="1177"/>
        <end position="1208"/>
    </location>
</feature>
<dbReference type="STRING" id="286115.A0A507CMN9"/>
<evidence type="ECO:0000256" key="2">
    <source>
        <dbReference type="ARBA" id="ARBA00023242"/>
    </source>
</evidence>
<dbReference type="EMBL" id="QEAM01000054">
    <property type="protein sequence ID" value="TPX48342.1"/>
    <property type="molecule type" value="Genomic_DNA"/>
</dbReference>
<dbReference type="Proteomes" id="UP000317494">
    <property type="component" value="Unassembled WGS sequence"/>
</dbReference>
<feature type="compositionally biased region" description="Basic and acidic residues" evidence="3">
    <location>
        <begin position="804"/>
        <end position="813"/>
    </location>
</feature>
<reference evidence="9 10" key="1">
    <citation type="journal article" date="2019" name="Sci. Rep.">
        <title>Comparative genomics of chytrid fungi reveal insights into the obligate biotrophic and pathogenic lifestyle of Synchytrium endobioticum.</title>
        <authorList>
            <person name="van de Vossenberg B.T.L.H."/>
            <person name="Warris S."/>
            <person name="Nguyen H.D.T."/>
            <person name="van Gent-Pelzer M.P.E."/>
            <person name="Joly D.L."/>
            <person name="van de Geest H.C."/>
            <person name="Bonants P.J.M."/>
            <person name="Smith D.S."/>
            <person name="Levesque C.A."/>
            <person name="van der Lee T.A.J."/>
        </authorList>
    </citation>
    <scope>NUCLEOTIDE SEQUENCE [LARGE SCALE GENOMIC DNA]</scope>
    <source>
        <strain evidence="7 10">LEV6574</strain>
        <strain evidence="6 9">MB42</strain>
    </source>
</reference>
<name>A0A507CMN9_9FUNG</name>
<evidence type="ECO:0000256" key="3">
    <source>
        <dbReference type="SAM" id="MobiDB-lite"/>
    </source>
</evidence>
<dbReference type="Pfam" id="PF13934">
    <property type="entry name" value="ELYS"/>
    <property type="match status" value="1"/>
</dbReference>
<comment type="caution">
    <text evidence="6">The sequence shown here is derived from an EMBL/GenBank/DDBJ whole genome shotgun (WGS) entry which is preliminary data.</text>
</comment>
<keyword evidence="2" id="KW-0539">Nucleus</keyword>
<evidence type="ECO:0000313" key="7">
    <source>
        <dbReference type="EMBL" id="TPX48337.1"/>
    </source>
</evidence>
<feature type="compositionally biased region" description="Pro residues" evidence="3">
    <location>
        <begin position="933"/>
        <end position="943"/>
    </location>
</feature>
<dbReference type="AlphaFoldDB" id="A0A507CMN9"/>
<keyword evidence="4" id="KW-0472">Membrane</keyword>
<dbReference type="GO" id="GO:0005634">
    <property type="term" value="C:nucleus"/>
    <property type="evidence" value="ECO:0007669"/>
    <property type="project" value="UniProtKB-SubCell"/>
</dbReference>
<comment type="subcellular location">
    <subcellularLocation>
        <location evidence="1">Nucleus</location>
    </subcellularLocation>
</comment>
<dbReference type="VEuPathDB" id="FungiDB:SeMB42_g06141"/>
<feature type="compositionally biased region" description="Polar residues" evidence="3">
    <location>
        <begin position="983"/>
        <end position="1004"/>
    </location>
</feature>
<evidence type="ECO:0000256" key="1">
    <source>
        <dbReference type="ARBA" id="ARBA00004123"/>
    </source>
</evidence>
<dbReference type="EMBL" id="QEAM01000054">
    <property type="protein sequence ID" value="TPX48337.1"/>
    <property type="molecule type" value="Genomic_DNA"/>
</dbReference>
<sequence length="1208" mass="132435">MDNILWLQTWLHDFNDSRHHFAGFSSSSSSPSAPLFVYRADATFIDVCSPRDGSIIWRWSAHALAGSKALISNVISTHIGHTDYLLAQWNNCHCSYSQVALLEPVSGSVLPIDVHLSPTNAVMCVSDQFDFNSSKGTIAMQIIAFASANTITYNLVHPYTLVMAHAFVTFGLGSASLFITALAFLVPASDNTPYMLVGTSTGEVLVYGMTADTSGKKDLTAWTLLSEIDLHVESPVMNIVTLSLPSDHGLGICAVGQGGLSDYADDDQQEWFTPRISIYKFAQNATDPFVSREIGSVGDQGNIGRVTALALSLHENGHYQVFTSLRIGEPSSARMRYRDEIRRLTIPSDCQRVEEVAVTDVTQRHDSAVLGLHPNSSSAECTIMYLNRLATWIQIPEPLNDPRTPELLPSFNPWSPSVFGYPAPVATAIKEARARFGGMLFIDRLLGVFKINASCMYPPQSLTDAKELYEQIVRSDELRSLEKTCFIYYLLLDTTIVGGQDAKIHTETFLSQYGIPDAYKRAILGYWSLDHGFYSEATDCLTHPSITQDFPSAVLHALWAAGQGHLALRFLNTCRGLDAAFTYQRTRQHQMGGQDLDLFKCLLEQCFSSSPSPETLRILLAFPLEPAEESLLLSYCNQHSNSAVNSFPLMYYISHGRSSEAVASYTAERLGRLLENLRLGLGRVARQAVMVWEESLYRPVVSVGRVSSTGERGTKGEWVRETAMGEQDTAVSAVSDTKVTTSNQRLRTDNDTPEADLIRALQEQVEAQQASLVVTSAASPTPQAATPIPHLTSRLSTPTPSDHSTPKDGDHTPRMSLAPIERAMDGQDDDVVVLDEDDVMNEGDLMSEGDVEIIDFSDVADENVLLREASPKQMEPPHEPKKVFLPMNKEASPDYKPQASSMPTAHVTTPSMRLSAAALLKRRLSLQTIGSPTPAPFMKPPSTPRQQATTTTTTESVMLQESPESQWPLSPQAPHGSSDRQQLKTATPTQNSPLPDSTASTPPVSNVVPGDLSEQTPPPTWRTPVSAALYHEGSMSATKADENSALMRNRSPFSSEARANRERAVAEILNRSAPKPMPPISPLSVQVFEEKEIQREEEEQGQYEQEVMPLTINRDKSTFHAIRQESAALQSEMQPPLSLGSPPKPSAKKRGMRRVNLAEAPPARELRLTPARVAAAKKLPKSAPTRNLLAPTAASLAKCRARPANKGK</sequence>
<evidence type="ECO:0000259" key="5">
    <source>
        <dbReference type="Pfam" id="PF13934"/>
    </source>
</evidence>
<protein>
    <recommendedName>
        <fullName evidence="5">ELYS-like domain-containing protein</fullName>
    </recommendedName>
</protein>
<proteinExistence type="predicted"/>
<feature type="compositionally biased region" description="Basic residues" evidence="3">
    <location>
        <begin position="1199"/>
        <end position="1208"/>
    </location>
</feature>
<evidence type="ECO:0000313" key="6">
    <source>
        <dbReference type="EMBL" id="TPX40105.1"/>
    </source>
</evidence>
<feature type="transmembrane region" description="Helical" evidence="4">
    <location>
        <begin position="138"/>
        <end position="156"/>
    </location>
</feature>
<evidence type="ECO:0000256" key="4">
    <source>
        <dbReference type="SAM" id="Phobius"/>
    </source>
</evidence>
<keyword evidence="4" id="KW-0812">Transmembrane</keyword>
<feature type="region of interest" description="Disordered" evidence="3">
    <location>
        <begin position="776"/>
        <end position="815"/>
    </location>
</feature>
<feature type="compositionally biased region" description="Polar residues" evidence="3">
    <location>
        <begin position="955"/>
        <end position="969"/>
    </location>
</feature>
<keyword evidence="9" id="KW-1185">Reference proteome</keyword>
<dbReference type="Proteomes" id="UP000320475">
    <property type="component" value="Unassembled WGS sequence"/>
</dbReference>
<evidence type="ECO:0000313" key="8">
    <source>
        <dbReference type="EMBL" id="TPX48342.1"/>
    </source>
</evidence>
<keyword evidence="4" id="KW-1133">Transmembrane helix</keyword>
<dbReference type="OrthoDB" id="2128723at2759"/>
<evidence type="ECO:0000313" key="10">
    <source>
        <dbReference type="Proteomes" id="UP000320475"/>
    </source>
</evidence>
<organism evidence="6 9">
    <name type="scientific">Synchytrium endobioticum</name>
    <dbReference type="NCBI Taxonomy" id="286115"/>
    <lineage>
        <taxon>Eukaryota</taxon>
        <taxon>Fungi</taxon>
        <taxon>Fungi incertae sedis</taxon>
        <taxon>Chytridiomycota</taxon>
        <taxon>Chytridiomycota incertae sedis</taxon>
        <taxon>Chytridiomycetes</taxon>
        <taxon>Synchytriales</taxon>
        <taxon>Synchytriaceae</taxon>
        <taxon>Synchytrium</taxon>
    </lineage>
</organism>
<dbReference type="InterPro" id="IPR025151">
    <property type="entry name" value="ELYS_dom"/>
</dbReference>